<dbReference type="EMBL" id="CP002355">
    <property type="protein sequence ID" value="ADR33809.1"/>
    <property type="molecule type" value="Genomic_DNA"/>
</dbReference>
<dbReference type="Proteomes" id="UP000008721">
    <property type="component" value="Chromosome"/>
</dbReference>
<feature type="chain" id="PRO_5003190201" evidence="4">
    <location>
        <begin position="30"/>
        <end position="689"/>
    </location>
</feature>
<comment type="subcellular location">
    <subcellularLocation>
        <location evidence="1">Cell outer membrane</location>
    </subcellularLocation>
</comment>
<dbReference type="AlphaFoldDB" id="E4TWJ1"/>
<keyword evidence="2" id="KW-0472">Membrane</keyword>
<dbReference type="InterPro" id="IPR012910">
    <property type="entry name" value="Plug_dom"/>
</dbReference>
<dbReference type="InterPro" id="IPR036942">
    <property type="entry name" value="Beta-barrel_TonB_sf"/>
</dbReference>
<dbReference type="eggNOG" id="COG1629">
    <property type="taxonomic scope" value="Bacteria"/>
</dbReference>
<protein>
    <submittedName>
        <fullName evidence="6">TonB-dependent receptor plug</fullName>
    </submittedName>
</protein>
<dbReference type="Gene3D" id="2.40.170.20">
    <property type="entry name" value="TonB-dependent receptor, beta-barrel domain"/>
    <property type="match status" value="1"/>
</dbReference>
<reference evidence="6 7" key="1">
    <citation type="journal article" date="2012" name="Stand. Genomic Sci.">
        <title>Complete genome sequence of the sulfur compounds oxidizing chemolithoautotroph Sulfuricurvum kujiense type strain (YK-1(T)).</title>
        <authorList>
            <person name="Han C."/>
            <person name="Kotsyurbenko O."/>
            <person name="Chertkov O."/>
            <person name="Held B."/>
            <person name="Lapidus A."/>
            <person name="Nolan M."/>
            <person name="Lucas S."/>
            <person name="Hammon N."/>
            <person name="Deshpande S."/>
            <person name="Cheng J.F."/>
            <person name="Tapia R."/>
            <person name="Goodwin L.A."/>
            <person name="Pitluck S."/>
            <person name="Liolios K."/>
            <person name="Pagani I."/>
            <person name="Ivanova N."/>
            <person name="Mavromatis K."/>
            <person name="Mikhailova N."/>
            <person name="Pati A."/>
            <person name="Chen A."/>
            <person name="Palaniappan K."/>
            <person name="Land M."/>
            <person name="Hauser L."/>
            <person name="Chang Y.J."/>
            <person name="Jeffries C.D."/>
            <person name="Brambilla E.M."/>
            <person name="Rohde M."/>
            <person name="Spring S."/>
            <person name="Sikorski J."/>
            <person name="Goker M."/>
            <person name="Woyke T."/>
            <person name="Bristow J."/>
            <person name="Eisen J.A."/>
            <person name="Markowitz V."/>
            <person name="Hugenholtz P."/>
            <person name="Kyrpides N.C."/>
            <person name="Klenk H.P."/>
            <person name="Detter J.C."/>
        </authorList>
    </citation>
    <scope>NUCLEOTIDE SEQUENCE [LARGE SCALE GENOMIC DNA]</scope>
    <source>
        <strain evidence="7">ATCC BAA-921 / DSM 16994 / JCM 11577 / YK-1</strain>
    </source>
</reference>
<sequence length="689" mass="76047">MNVTKIVYSKHAVLSLFAAAAIIPSFAFAEADTGSTKALEPIHVSVPQSVERDDLKPDSVTNLYRVESTAQFGTQVMTQKEIAAYAPKDIFDLLGKADGLELTYQGRRSPYSLEMRGGGNITYMLDGAILPPSVSRILQNIPLSAIEEIQIIRGSTALAIAPSIGIGASNSGSGLNTGFIVIRTKQPKKTEGLITGYLEQAVSQPSANGESLYVGTRLGSAASGLNGYIGGLISRYDRPSKESWFDGSDADSGMISGGINFGRFSLNMMGYKDSGRFEMQRGITLSGGLDSAKWYYDPLKTSVFSTDMSMQWNESHTTLFSAFKTEYEQNEHNENFANATKSTRHYDEKTKGYSLRHNARFGDTLIQLGGQITDSEGFGPNLSSTYNRYDTTVTGYSASIEQKLFNGDVILDAGYRRDVKHIDNSSTSSAKDAANNDVDMAPAEVIALGARWKINEILNTNARYFHGSEGTSGDFDLRTQNGVPLHSEKQDRIELALEARLIPFFNPTFTWFDIDTKNQKTATTNTYTDTDGNLYYYYTESDVHRRGIELAIKGDIAQGTNYQFAWTHMLSNETATNGVSTDAIGYSSPEDGITAIVSHSWDDYRANLSYKYTSGWQTSASPIGTLYADLGDYNRIDANIAKDFKYKNYTFTGKLYGRNLNNDHYATRYVTGYYYDRGRTLGLELSMVF</sequence>
<organism evidence="6 7">
    <name type="scientific">Sulfuricurvum kujiense (strain ATCC BAA-921 / DSM 16994 / JCM 11577 / YK-1)</name>
    <dbReference type="NCBI Taxonomy" id="709032"/>
    <lineage>
        <taxon>Bacteria</taxon>
        <taxon>Pseudomonadati</taxon>
        <taxon>Campylobacterota</taxon>
        <taxon>Epsilonproteobacteria</taxon>
        <taxon>Campylobacterales</taxon>
        <taxon>Sulfurimonadaceae</taxon>
        <taxon>Sulfuricurvum</taxon>
    </lineage>
</organism>
<evidence type="ECO:0000256" key="2">
    <source>
        <dbReference type="ARBA" id="ARBA00023136"/>
    </source>
</evidence>
<dbReference type="InterPro" id="IPR037066">
    <property type="entry name" value="Plug_dom_sf"/>
</dbReference>
<name>E4TWJ1_SULKY</name>
<evidence type="ECO:0000313" key="6">
    <source>
        <dbReference type="EMBL" id="ADR33809.1"/>
    </source>
</evidence>
<keyword evidence="4" id="KW-0732">Signal</keyword>
<dbReference type="SUPFAM" id="SSF56935">
    <property type="entry name" value="Porins"/>
    <property type="match status" value="1"/>
</dbReference>
<dbReference type="RefSeq" id="WP_013460006.1">
    <property type="nucleotide sequence ID" value="NC_014762.1"/>
</dbReference>
<evidence type="ECO:0000256" key="1">
    <source>
        <dbReference type="ARBA" id="ARBA00004442"/>
    </source>
</evidence>
<dbReference type="Gene3D" id="2.170.130.10">
    <property type="entry name" value="TonB-dependent receptor, plug domain"/>
    <property type="match status" value="1"/>
</dbReference>
<evidence type="ECO:0000259" key="5">
    <source>
        <dbReference type="Pfam" id="PF07715"/>
    </source>
</evidence>
<evidence type="ECO:0000256" key="3">
    <source>
        <dbReference type="ARBA" id="ARBA00023237"/>
    </source>
</evidence>
<dbReference type="OrthoDB" id="5409682at2"/>
<dbReference type="HOGENOM" id="CLU_025327_0_0_7"/>
<keyword evidence="7" id="KW-1185">Reference proteome</keyword>
<feature type="signal peptide" evidence="4">
    <location>
        <begin position="1"/>
        <end position="29"/>
    </location>
</feature>
<dbReference type="Pfam" id="PF07715">
    <property type="entry name" value="Plug"/>
    <property type="match status" value="1"/>
</dbReference>
<keyword evidence="6" id="KW-0675">Receptor</keyword>
<dbReference type="STRING" id="709032.Sulku_1146"/>
<feature type="domain" description="TonB-dependent receptor plug" evidence="5">
    <location>
        <begin position="73"/>
        <end position="158"/>
    </location>
</feature>
<evidence type="ECO:0000256" key="4">
    <source>
        <dbReference type="SAM" id="SignalP"/>
    </source>
</evidence>
<keyword evidence="3" id="KW-0998">Cell outer membrane</keyword>
<proteinExistence type="predicted"/>
<dbReference type="KEGG" id="sku:Sulku_1146"/>
<accession>E4TWJ1</accession>
<evidence type="ECO:0000313" key="7">
    <source>
        <dbReference type="Proteomes" id="UP000008721"/>
    </source>
</evidence>
<dbReference type="GO" id="GO:0009279">
    <property type="term" value="C:cell outer membrane"/>
    <property type="evidence" value="ECO:0007669"/>
    <property type="project" value="UniProtKB-SubCell"/>
</dbReference>
<gene>
    <name evidence="6" type="ordered locus">Sulku_1146</name>
</gene>